<dbReference type="Proteomes" id="UP001163828">
    <property type="component" value="Unassembled WGS sequence"/>
</dbReference>
<proteinExistence type="predicted"/>
<gene>
    <name evidence="2" type="ORF">F5050DRAFT_1905001</name>
</gene>
<evidence type="ECO:0000313" key="3">
    <source>
        <dbReference type="Proteomes" id="UP001163828"/>
    </source>
</evidence>
<reference evidence="2" key="1">
    <citation type="submission" date="2022-08" db="EMBL/GenBank/DDBJ databases">
        <authorList>
            <consortium name="DOE Joint Genome Institute"/>
            <person name="Min B."/>
            <person name="Riley R."/>
            <person name="Sierra-Patev S."/>
            <person name="Naranjo-Ortiz M."/>
            <person name="Looney B."/>
            <person name="Konkel Z."/>
            <person name="Slot J.C."/>
            <person name="Sakamoto Y."/>
            <person name="Steenwyk J.L."/>
            <person name="Rokas A."/>
            <person name="Carro J."/>
            <person name="Camarero S."/>
            <person name="Ferreira P."/>
            <person name="Molpeceres G."/>
            <person name="Ruiz-Duenas F.J."/>
            <person name="Serrano A."/>
            <person name="Henrissat B."/>
            <person name="Drula E."/>
            <person name="Hughes K.W."/>
            <person name="Mata J.L."/>
            <person name="Ishikawa N.K."/>
            <person name="Vargas-Isla R."/>
            <person name="Ushijima S."/>
            <person name="Smith C.A."/>
            <person name="Ahrendt S."/>
            <person name="Andreopoulos W."/>
            <person name="He G."/>
            <person name="Labutti K."/>
            <person name="Lipzen A."/>
            <person name="Ng V."/>
            <person name="Sandor L."/>
            <person name="Barry K."/>
            <person name="Martinez A.T."/>
            <person name="Xiao Y."/>
            <person name="Gibbons J.G."/>
            <person name="Terashima K."/>
            <person name="Hibbett D.S."/>
            <person name="Grigoriev I.V."/>
        </authorList>
    </citation>
    <scope>NUCLEOTIDE SEQUENCE</scope>
    <source>
        <strain evidence="2">TFB10827</strain>
    </source>
</reference>
<evidence type="ECO:0000313" key="2">
    <source>
        <dbReference type="EMBL" id="KAJ3993029.1"/>
    </source>
</evidence>
<dbReference type="EMBL" id="MU790798">
    <property type="protein sequence ID" value="KAJ3993029.1"/>
    <property type="molecule type" value="Genomic_DNA"/>
</dbReference>
<comment type="caution">
    <text evidence="2">The sequence shown here is derived from an EMBL/GenBank/DDBJ whole genome shotgun (WGS) entry which is preliminary data.</text>
</comment>
<accession>A0ABQ8Q4Z2</accession>
<sequence length="211" mass="22793">MTDINEQSKFTVQVPYVGRLSHCLLFGGHMAGATASPIKESILSKSSPKSNIGGINRESFQAPLYQTMTSHESARYSLNNELGYWSISTKAPWPASRPVDPNASIQHSRVIAGAVWPPLHYLPSLNLIEEANHSFESKLGGVIETNTMDQDENETVSDSNSIPADLSPISAASSLNNLNPSAAQSQQTEEELKTLPTKIEDDIGEPTISAS</sequence>
<organism evidence="2 3">
    <name type="scientific">Lentinula boryana</name>
    <dbReference type="NCBI Taxonomy" id="40481"/>
    <lineage>
        <taxon>Eukaryota</taxon>
        <taxon>Fungi</taxon>
        <taxon>Dikarya</taxon>
        <taxon>Basidiomycota</taxon>
        <taxon>Agaricomycotina</taxon>
        <taxon>Agaricomycetes</taxon>
        <taxon>Agaricomycetidae</taxon>
        <taxon>Agaricales</taxon>
        <taxon>Marasmiineae</taxon>
        <taxon>Omphalotaceae</taxon>
        <taxon>Lentinula</taxon>
    </lineage>
</organism>
<feature type="region of interest" description="Disordered" evidence="1">
    <location>
        <begin position="151"/>
        <end position="211"/>
    </location>
</feature>
<name>A0ABQ8Q4Z2_9AGAR</name>
<feature type="compositionally biased region" description="Basic and acidic residues" evidence="1">
    <location>
        <begin position="190"/>
        <end position="201"/>
    </location>
</feature>
<evidence type="ECO:0000256" key="1">
    <source>
        <dbReference type="SAM" id="MobiDB-lite"/>
    </source>
</evidence>
<protein>
    <submittedName>
        <fullName evidence="2">Uncharacterized protein</fullName>
    </submittedName>
</protein>
<keyword evidence="3" id="KW-1185">Reference proteome</keyword>
<feature type="compositionally biased region" description="Low complexity" evidence="1">
    <location>
        <begin position="166"/>
        <end position="183"/>
    </location>
</feature>